<protein>
    <submittedName>
        <fullName evidence="1">Uncharacterized protein</fullName>
    </submittedName>
</protein>
<proteinExistence type="predicted"/>
<sequence>MSAAKKKPSSEIEIGDIIVYANKERDLIVGMPKVNRAPAFLVQPMDGRKAWMASDALKDRGWIESMLRAEVFTLVKGVDGVDPHTGVILEADKGRDIAALELALDVAQRALDAAKAKHGDEDLANIRDEWELHRRLRSALGAKRDGL</sequence>
<dbReference type="EMBL" id="PP179332">
    <property type="protein sequence ID" value="XAI71094.1"/>
    <property type="molecule type" value="Genomic_DNA"/>
</dbReference>
<accession>A0AAU6W3B6</accession>
<name>A0AAU6W3B6_9VIRU</name>
<reference evidence="1" key="1">
    <citation type="journal article" date="2024" name="J. Gen. Virol.">
        <title>Novel phages of Pseudomonas syringae unveil numerous potential auxiliary metabolic genes.</title>
        <authorList>
            <person name="Feltin C."/>
            <person name="Garneau J.R."/>
            <person name="Morris C.E."/>
            <person name="Berard A."/>
            <person name="Torres-Barcelo C."/>
        </authorList>
    </citation>
    <scope>NUCLEOTIDE SEQUENCE</scope>
</reference>
<evidence type="ECO:0000313" key="1">
    <source>
        <dbReference type="EMBL" id="XAI71094.1"/>
    </source>
</evidence>
<organism evidence="1">
    <name type="scientific">Pseudomonas phage Cygsa01</name>
    <dbReference type="NCBI Taxonomy" id="3138529"/>
    <lineage>
        <taxon>Viruses</taxon>
    </lineage>
</organism>
<gene>
    <name evidence="1" type="ORF">Cygsa01_00048</name>
</gene>